<dbReference type="Proteomes" id="UP000470404">
    <property type="component" value="Unassembled WGS sequence"/>
</dbReference>
<dbReference type="EMBL" id="JAAGNC010000188">
    <property type="protein sequence ID" value="NEC61025.1"/>
    <property type="molecule type" value="Genomic_DNA"/>
</dbReference>
<proteinExistence type="predicted"/>
<name>A0ABX0C2J9_9PSEU</name>
<dbReference type="RefSeq" id="WP_067594224.1">
    <property type="nucleotide sequence ID" value="NZ_JAAGNC010000188.1"/>
</dbReference>
<comment type="caution">
    <text evidence="1">The sequence shown here is derived from an EMBL/GenBank/DDBJ whole genome shotgun (WGS) entry which is preliminary data.</text>
</comment>
<organism evidence="1 2">
    <name type="scientific">Amycolatopsis rubida</name>
    <dbReference type="NCBI Taxonomy" id="112413"/>
    <lineage>
        <taxon>Bacteria</taxon>
        <taxon>Bacillati</taxon>
        <taxon>Actinomycetota</taxon>
        <taxon>Actinomycetes</taxon>
        <taxon>Pseudonocardiales</taxon>
        <taxon>Pseudonocardiaceae</taxon>
        <taxon>Amycolatopsis</taxon>
    </lineage>
</organism>
<evidence type="ECO:0000313" key="2">
    <source>
        <dbReference type="Proteomes" id="UP000470404"/>
    </source>
</evidence>
<accession>A0ABX0C2J9</accession>
<evidence type="ECO:0000313" key="1">
    <source>
        <dbReference type="EMBL" id="NEC61025.1"/>
    </source>
</evidence>
<reference evidence="1 2" key="1">
    <citation type="submission" date="2020-01" db="EMBL/GenBank/DDBJ databases">
        <title>Insect and environment-associated Actinomycetes.</title>
        <authorList>
            <person name="Currrie C."/>
            <person name="Chevrette M."/>
            <person name="Carlson C."/>
            <person name="Stubbendieck R."/>
            <person name="Wendt-Pienkowski E."/>
        </authorList>
    </citation>
    <scope>NUCLEOTIDE SEQUENCE [LARGE SCALE GENOMIC DNA]</scope>
    <source>
        <strain evidence="1 2">SID8386</strain>
    </source>
</reference>
<sequence>MTVAVEDLTGQGLVREELFDRLVNRIAKEHGKPRELAARIMDQALAFLAACAHATEPLSPSETVDIGWHTFILYTREYAAFCDRIAGRFMHHEPSDTGAIPVTRSPADSMTATVEALRSAGFAVDLPLWVASTKCRTNDCHQCSQGCTSSNGDTGCHHHPERIDTVPA</sequence>
<gene>
    <name evidence="1" type="ORF">G3I59_36875</name>
</gene>
<protein>
    <submittedName>
        <fullName evidence="1">Uncharacterized protein</fullName>
    </submittedName>
</protein>
<keyword evidence="2" id="KW-1185">Reference proteome</keyword>